<proteinExistence type="predicted"/>
<keyword evidence="3" id="KW-0862">Zinc</keyword>
<keyword evidence="9" id="KW-1185">Reference proteome</keyword>
<dbReference type="InterPro" id="IPR001841">
    <property type="entry name" value="Znf_RING"/>
</dbReference>
<evidence type="ECO:0000256" key="3">
    <source>
        <dbReference type="ARBA" id="ARBA00022833"/>
    </source>
</evidence>
<evidence type="ECO:0000313" key="8">
    <source>
        <dbReference type="EMBL" id="KAK6544717.1"/>
    </source>
</evidence>
<reference evidence="8 9" key="1">
    <citation type="submission" date="2019-10" db="EMBL/GenBank/DDBJ databases">
        <authorList>
            <person name="Palmer J.M."/>
        </authorList>
    </citation>
    <scope>NUCLEOTIDE SEQUENCE [LARGE SCALE GENOMIC DNA]</scope>
    <source>
        <strain evidence="8 9">TWF694</strain>
    </source>
</reference>
<sequence length="467" mass="51413">MMKGELEPSPFLNPHVQAVFESQELTLSYPSFYLDHIPDRSQVMDFSLRCNFLECRIALEQTAVVTTCSHIFCSTCADNLLSKQATASHHLGAVTPTCPACRTELKNPDDIVKTNLNPTDDYKTSVLSGLSPELILEIASRGISFWVYQTTQEIVYQEYLSKTIKEKYNGLSTQHNNFIHEANSQFDSLTQKIQELTIQNETNVRKNHELGATLREKSRKLTQIQDKYDQMRRKSLVSSVQVAARNSINGGGNVAQFRAPGSSNGAARLSASAGMPVAPVHQNQHLRCDEGGQMSFTQDERLTIPSGNRSAGRREGSISDRHSESGRRNPMMPPKIPTHARTGGANAGPWNGGTTRENMGGIAAPHNAQNHRQPLRQFLSGHDTTNNRYTEDQNWNATQQKSNLGPGGTRGFGSQRQALNEMPANIGPNRARMGVENIQVPGTGLRPMSRQFVGTPGGTINNGIYLG</sequence>
<evidence type="ECO:0000256" key="6">
    <source>
        <dbReference type="SAM" id="MobiDB-lite"/>
    </source>
</evidence>
<feature type="domain" description="RING-type" evidence="7">
    <location>
        <begin position="55"/>
        <end position="102"/>
    </location>
</feature>
<dbReference type="AlphaFoldDB" id="A0AAV9XUW3"/>
<keyword evidence="1" id="KW-0479">Metal-binding</keyword>
<keyword evidence="5" id="KW-0175">Coiled coil</keyword>
<feature type="compositionally biased region" description="Basic and acidic residues" evidence="6">
    <location>
        <begin position="312"/>
        <end position="327"/>
    </location>
</feature>
<dbReference type="GO" id="GO:0000795">
    <property type="term" value="C:synaptonemal complex"/>
    <property type="evidence" value="ECO:0007669"/>
    <property type="project" value="InterPro"/>
</dbReference>
<dbReference type="Gene3D" id="3.30.40.10">
    <property type="entry name" value="Zinc/RING finger domain, C3HC4 (zinc finger)"/>
    <property type="match status" value="1"/>
</dbReference>
<dbReference type="InterPro" id="IPR013083">
    <property type="entry name" value="Znf_RING/FYVE/PHD"/>
</dbReference>
<dbReference type="PANTHER" id="PTHR14305">
    <property type="entry name" value="E3 UBIQUITIN-PROTEIN LIGASE CCNB1IP1"/>
    <property type="match status" value="1"/>
</dbReference>
<dbReference type="GO" id="GO:0008270">
    <property type="term" value="F:zinc ion binding"/>
    <property type="evidence" value="ECO:0007669"/>
    <property type="project" value="UniProtKB-KW"/>
</dbReference>
<gene>
    <name evidence="8" type="ORF">TWF694_001403</name>
</gene>
<evidence type="ECO:0000256" key="1">
    <source>
        <dbReference type="ARBA" id="ARBA00022723"/>
    </source>
</evidence>
<feature type="region of interest" description="Disordered" evidence="6">
    <location>
        <begin position="298"/>
        <end position="368"/>
    </location>
</feature>
<accession>A0AAV9XUW3</accession>
<protein>
    <recommendedName>
        <fullName evidence="7">RING-type domain-containing protein</fullName>
    </recommendedName>
</protein>
<evidence type="ECO:0000256" key="4">
    <source>
        <dbReference type="PROSITE-ProRule" id="PRU00175"/>
    </source>
</evidence>
<comment type="caution">
    <text evidence="8">The sequence shown here is derived from an EMBL/GenBank/DDBJ whole genome shotgun (WGS) entry which is preliminary data.</text>
</comment>
<dbReference type="InterPro" id="IPR042448">
    <property type="entry name" value="CCNB1IP1"/>
</dbReference>
<dbReference type="SUPFAM" id="SSF57850">
    <property type="entry name" value="RING/U-box"/>
    <property type="match status" value="1"/>
</dbReference>
<dbReference type="PANTHER" id="PTHR14305:SF0">
    <property type="entry name" value="E3 UBIQUITIN-PROTEIN LIGASE CCNB1IP1"/>
    <property type="match status" value="1"/>
</dbReference>
<dbReference type="GO" id="GO:0061630">
    <property type="term" value="F:ubiquitin protein ligase activity"/>
    <property type="evidence" value="ECO:0007669"/>
    <property type="project" value="InterPro"/>
</dbReference>
<evidence type="ECO:0000313" key="9">
    <source>
        <dbReference type="Proteomes" id="UP001365542"/>
    </source>
</evidence>
<organism evidence="8 9">
    <name type="scientific">Orbilia ellipsospora</name>
    <dbReference type="NCBI Taxonomy" id="2528407"/>
    <lineage>
        <taxon>Eukaryota</taxon>
        <taxon>Fungi</taxon>
        <taxon>Dikarya</taxon>
        <taxon>Ascomycota</taxon>
        <taxon>Pezizomycotina</taxon>
        <taxon>Orbiliomycetes</taxon>
        <taxon>Orbiliales</taxon>
        <taxon>Orbiliaceae</taxon>
        <taxon>Orbilia</taxon>
    </lineage>
</organism>
<evidence type="ECO:0000256" key="2">
    <source>
        <dbReference type="ARBA" id="ARBA00022771"/>
    </source>
</evidence>
<dbReference type="SMART" id="SM00184">
    <property type="entry name" value="RING"/>
    <property type="match status" value="1"/>
</dbReference>
<dbReference type="PROSITE" id="PS00518">
    <property type="entry name" value="ZF_RING_1"/>
    <property type="match status" value="1"/>
</dbReference>
<keyword evidence="2 4" id="KW-0863">Zinc-finger</keyword>
<dbReference type="Proteomes" id="UP001365542">
    <property type="component" value="Unassembled WGS sequence"/>
</dbReference>
<dbReference type="GO" id="GO:0007131">
    <property type="term" value="P:reciprocal meiotic recombination"/>
    <property type="evidence" value="ECO:0007669"/>
    <property type="project" value="InterPro"/>
</dbReference>
<dbReference type="InterPro" id="IPR017907">
    <property type="entry name" value="Znf_RING_CS"/>
</dbReference>
<name>A0AAV9XUW3_9PEZI</name>
<evidence type="ECO:0000259" key="7">
    <source>
        <dbReference type="PROSITE" id="PS50089"/>
    </source>
</evidence>
<dbReference type="PROSITE" id="PS50089">
    <property type="entry name" value="ZF_RING_2"/>
    <property type="match status" value="1"/>
</dbReference>
<dbReference type="EMBL" id="JAVHJO010000001">
    <property type="protein sequence ID" value="KAK6544717.1"/>
    <property type="molecule type" value="Genomic_DNA"/>
</dbReference>
<feature type="coiled-coil region" evidence="5">
    <location>
        <begin position="179"/>
        <end position="234"/>
    </location>
</feature>
<evidence type="ECO:0000256" key="5">
    <source>
        <dbReference type="SAM" id="Coils"/>
    </source>
</evidence>